<evidence type="ECO:0000256" key="2">
    <source>
        <dbReference type="SAM" id="Phobius"/>
    </source>
</evidence>
<accession>A0A2S2QP34</accession>
<feature type="transmembrane region" description="Helical" evidence="2">
    <location>
        <begin position="141"/>
        <end position="159"/>
    </location>
</feature>
<name>A0A2S2QP34_9HEMI</name>
<feature type="transmembrane region" description="Helical" evidence="2">
    <location>
        <begin position="411"/>
        <end position="432"/>
    </location>
</feature>
<feature type="transmembrane region" description="Helical" evidence="2">
    <location>
        <begin position="320"/>
        <end position="340"/>
    </location>
</feature>
<dbReference type="InterPro" id="IPR036259">
    <property type="entry name" value="MFS_trans_sf"/>
</dbReference>
<feature type="transmembrane region" description="Helical" evidence="2">
    <location>
        <begin position="49"/>
        <end position="70"/>
    </location>
</feature>
<protein>
    <submittedName>
        <fullName evidence="3">Thiamine transporter 2</fullName>
    </submittedName>
</protein>
<keyword evidence="2" id="KW-0812">Transmembrane</keyword>
<dbReference type="GO" id="GO:0090482">
    <property type="term" value="F:vitamin transmembrane transporter activity"/>
    <property type="evidence" value="ECO:0007669"/>
    <property type="project" value="InterPro"/>
</dbReference>
<feature type="transmembrane region" description="Helical" evidence="2">
    <location>
        <begin position="287"/>
        <end position="308"/>
    </location>
</feature>
<dbReference type="Pfam" id="PF01770">
    <property type="entry name" value="Folate_carrier"/>
    <property type="match status" value="1"/>
</dbReference>
<feature type="transmembrane region" description="Helical" evidence="2">
    <location>
        <begin position="375"/>
        <end position="399"/>
    </location>
</feature>
<feature type="transmembrane region" description="Helical" evidence="2">
    <location>
        <begin position="77"/>
        <end position="96"/>
    </location>
</feature>
<dbReference type="EMBL" id="GGMS01010220">
    <property type="protein sequence ID" value="MBY79423.1"/>
    <property type="molecule type" value="Transcribed_RNA"/>
</dbReference>
<evidence type="ECO:0000256" key="1">
    <source>
        <dbReference type="ARBA" id="ARBA00005773"/>
    </source>
</evidence>
<keyword evidence="2" id="KW-1133">Transmembrane helix</keyword>
<feature type="transmembrane region" description="Helical" evidence="2">
    <location>
        <begin position="165"/>
        <end position="183"/>
    </location>
</feature>
<dbReference type="PANTHER" id="PTHR10686">
    <property type="entry name" value="FOLATE TRANSPORTER"/>
    <property type="match status" value="1"/>
</dbReference>
<feature type="transmembrane region" description="Helical" evidence="2">
    <location>
        <begin position="248"/>
        <end position="267"/>
    </location>
</feature>
<proteinExistence type="inferred from homology"/>
<dbReference type="InterPro" id="IPR002666">
    <property type="entry name" value="Folate_carrier"/>
</dbReference>
<dbReference type="OrthoDB" id="18814at2759"/>
<keyword evidence="2" id="KW-0472">Membrane</keyword>
<evidence type="ECO:0000313" key="3">
    <source>
        <dbReference type="EMBL" id="MBY79423.1"/>
    </source>
</evidence>
<dbReference type="SUPFAM" id="SSF103473">
    <property type="entry name" value="MFS general substrate transporter"/>
    <property type="match status" value="1"/>
</dbReference>
<feature type="transmembrane region" description="Helical" evidence="2">
    <location>
        <begin position="346"/>
        <end position="363"/>
    </location>
</feature>
<dbReference type="GO" id="GO:0005886">
    <property type="term" value="C:plasma membrane"/>
    <property type="evidence" value="ECO:0007669"/>
    <property type="project" value="TreeGrafter"/>
</dbReference>
<dbReference type="AlphaFoldDB" id="A0A2S2QP34"/>
<reference evidence="3" key="1">
    <citation type="submission" date="2018-04" db="EMBL/GenBank/DDBJ databases">
        <title>Transcriptome assembly of Sipha flava.</title>
        <authorList>
            <person name="Scully E.D."/>
            <person name="Geib S.M."/>
            <person name="Palmer N.A."/>
            <person name="Koch K."/>
            <person name="Bradshaw J."/>
            <person name="Heng-Moss T."/>
            <person name="Sarath G."/>
        </authorList>
    </citation>
    <scope>NUCLEOTIDE SEQUENCE</scope>
</reference>
<sequence>MKEWIKVTICVSLFAIFRDFRPVDSFYSSYLTSPAVNFTIEQVTEDIYPINAYATTALVIVMFLITDYVLYKPIVMLDALSSIVMYLLILEPVTLFKSKLSMVFLGLTSASEMAYMAYAYAKIRDRQLYQKMTGVVRGSNLLGKCIAATFAQIAVSFVHLEYSSLVYLSLAGSVLAFVFTFFFPRVTSSIYFFPDSPTLTPIINYKTFEDKSTKGCSDLAAVKKRPKSVRLVMEQMYLELTDVYTNSYLLKYAIWFSFATGIYFQVLTYNDVLYLDLNERDPFNNKLYNGGVDAVAFITGSLSSYCMGFLKVEWRSASNYFLFFGSLLNCIALSVCYVTTSLNLVYVMYILFCFAFQSMNVVARSETAKYLKHDSFAFIFGFLFFISLFVSSALTYLFVQGTIFVVPVNSQFLLYGLINGGLALWFFLQICIKKCAF</sequence>
<dbReference type="PANTHER" id="PTHR10686:SF18">
    <property type="entry name" value="IP11787P-RELATED"/>
    <property type="match status" value="1"/>
</dbReference>
<gene>
    <name evidence="3" type="primary">Slc19a3_3</name>
    <name evidence="3" type="ORF">g.182361</name>
</gene>
<comment type="similarity">
    <text evidence="1">Belongs to the reduced folate carrier (RFC) transporter (TC 2.A.48) family.</text>
</comment>
<organism evidence="3">
    <name type="scientific">Sipha flava</name>
    <name type="common">yellow sugarcane aphid</name>
    <dbReference type="NCBI Taxonomy" id="143950"/>
    <lineage>
        <taxon>Eukaryota</taxon>
        <taxon>Metazoa</taxon>
        <taxon>Ecdysozoa</taxon>
        <taxon>Arthropoda</taxon>
        <taxon>Hexapoda</taxon>
        <taxon>Insecta</taxon>
        <taxon>Pterygota</taxon>
        <taxon>Neoptera</taxon>
        <taxon>Paraneoptera</taxon>
        <taxon>Hemiptera</taxon>
        <taxon>Sternorrhyncha</taxon>
        <taxon>Aphidomorpha</taxon>
        <taxon>Aphidoidea</taxon>
        <taxon>Aphididae</taxon>
        <taxon>Sipha</taxon>
    </lineage>
</organism>
<dbReference type="Gene3D" id="1.20.1250.20">
    <property type="entry name" value="MFS general substrate transporter like domains"/>
    <property type="match status" value="1"/>
</dbReference>